<dbReference type="Proteomes" id="UP000504637">
    <property type="component" value="Unplaced"/>
</dbReference>
<feature type="compositionally biased region" description="Polar residues" evidence="1">
    <location>
        <begin position="49"/>
        <end position="59"/>
    </location>
</feature>
<dbReference type="Pfam" id="PF10276">
    <property type="entry name" value="zf-CHCC"/>
    <property type="match status" value="1"/>
</dbReference>
<reference evidence="4" key="2">
    <citation type="submission" date="2020-04" db="EMBL/GenBank/DDBJ databases">
        <authorList>
            <consortium name="NCBI Genome Project"/>
        </authorList>
    </citation>
    <scope>NUCLEOTIDE SEQUENCE</scope>
    <source>
        <strain evidence="4">CBS 342.82</strain>
    </source>
</reference>
<evidence type="ECO:0000256" key="1">
    <source>
        <dbReference type="SAM" id="MobiDB-lite"/>
    </source>
</evidence>
<dbReference type="FunFam" id="2.60.260.40:FF:000003">
    <property type="entry name" value="NADH dehydrogenase [ubiquinone] iron-sulfur protein 6, mitochondrial"/>
    <property type="match status" value="1"/>
</dbReference>
<evidence type="ECO:0000313" key="3">
    <source>
        <dbReference type="Proteomes" id="UP000504637"/>
    </source>
</evidence>
<dbReference type="GO" id="GO:0005739">
    <property type="term" value="C:mitochondrion"/>
    <property type="evidence" value="ECO:0007669"/>
    <property type="project" value="GOC"/>
</dbReference>
<gene>
    <name evidence="4" type="ORF">K489DRAFT_370422</name>
</gene>
<dbReference type="GO" id="GO:0006120">
    <property type="term" value="P:mitochondrial electron transport, NADH to ubiquinone"/>
    <property type="evidence" value="ECO:0007669"/>
    <property type="project" value="TreeGrafter"/>
</dbReference>
<feature type="region of interest" description="Disordered" evidence="1">
    <location>
        <begin position="212"/>
        <end position="246"/>
    </location>
</feature>
<proteinExistence type="predicted"/>
<reference evidence="4" key="1">
    <citation type="submission" date="2020-01" db="EMBL/GenBank/DDBJ databases">
        <authorList>
            <consortium name="DOE Joint Genome Institute"/>
            <person name="Haridas S."/>
            <person name="Albert R."/>
            <person name="Binder M."/>
            <person name="Bloem J."/>
            <person name="Labutti K."/>
            <person name="Salamov A."/>
            <person name="Andreopoulos B."/>
            <person name="Baker S.E."/>
            <person name="Barry K."/>
            <person name="Bills G."/>
            <person name="Bluhm B.H."/>
            <person name="Cannon C."/>
            <person name="Castanera R."/>
            <person name="Culley D.E."/>
            <person name="Daum C."/>
            <person name="Ezra D."/>
            <person name="Gonzalez J.B."/>
            <person name="Henrissat B."/>
            <person name="Kuo A."/>
            <person name="Liang C."/>
            <person name="Lipzen A."/>
            <person name="Lutzoni F."/>
            <person name="Magnuson J."/>
            <person name="Mondo S."/>
            <person name="Nolan M."/>
            <person name="Ohm R."/>
            <person name="Pangilinan J."/>
            <person name="Park H.-J."/>
            <person name="Ramirez L."/>
            <person name="Alfaro M."/>
            <person name="Sun H."/>
            <person name="Tritt A."/>
            <person name="Yoshinaga Y."/>
            <person name="Zwiers L.-H."/>
            <person name="Turgeon B.G."/>
            <person name="Goodwin S.B."/>
            <person name="Spatafora J.W."/>
            <person name="Crous P.W."/>
            <person name="Grigoriev I.V."/>
        </authorList>
    </citation>
    <scope>NUCLEOTIDE SEQUENCE</scope>
    <source>
        <strain evidence="4">CBS 342.82</strain>
    </source>
</reference>
<sequence>MLQRSACRATSTLGRRSPAVLRFSYSTTVTGNTVPANDPESRERPAPASVTNATPTSPRGAQAHALQETPEAGEAKRVMQAPNRAATWSRSQQPREQAMVGPRFEQTIMEDQPRPLAAIDLIHQQPVTWTNKRVVSCDGGGGPLGHPRIFINVDKPKICWCTYCGLPFLSSSVTLERFEHLVDIELWQAHEHHRKHLQSLPSTSYPLEPTTGNAAQIPAAHYGSGSASTGSTTDFQSNTGKPYEQR</sequence>
<protein>
    <recommendedName>
        <fullName evidence="2">Zinc finger CHCC-type domain-containing protein</fullName>
    </recommendedName>
</protein>
<accession>A0A6J3M7H6</accession>
<organism evidence="4">
    <name type="scientific">Dissoconium aciculare CBS 342.82</name>
    <dbReference type="NCBI Taxonomy" id="1314786"/>
    <lineage>
        <taxon>Eukaryota</taxon>
        <taxon>Fungi</taxon>
        <taxon>Dikarya</taxon>
        <taxon>Ascomycota</taxon>
        <taxon>Pezizomycotina</taxon>
        <taxon>Dothideomycetes</taxon>
        <taxon>Dothideomycetidae</taxon>
        <taxon>Mycosphaerellales</taxon>
        <taxon>Dissoconiaceae</taxon>
        <taxon>Dissoconium</taxon>
    </lineage>
</organism>
<keyword evidence="3" id="KW-1185">Reference proteome</keyword>
<feature type="domain" description="Zinc finger CHCC-type" evidence="2">
    <location>
        <begin position="133"/>
        <end position="168"/>
    </location>
</feature>
<dbReference type="RefSeq" id="XP_033459838.1">
    <property type="nucleotide sequence ID" value="XM_033603132.1"/>
</dbReference>
<dbReference type="PANTHER" id="PTHR13156:SF0">
    <property type="entry name" value="NADH DEHYDROGENASE [UBIQUINONE] IRON-SULFUR PROTEIN 6, MITOCHONDRIAL"/>
    <property type="match status" value="1"/>
</dbReference>
<dbReference type="PANTHER" id="PTHR13156">
    <property type="entry name" value="NADH-UBIQUINONE OXIDOREDUCTASE 13 KD-A SUBUNIT"/>
    <property type="match status" value="1"/>
</dbReference>
<name>A0A6J3M7H6_9PEZI</name>
<dbReference type="OrthoDB" id="307899at2759"/>
<dbReference type="AlphaFoldDB" id="A0A6J3M7H6"/>
<reference evidence="4" key="3">
    <citation type="submission" date="2025-08" db="UniProtKB">
        <authorList>
            <consortium name="RefSeq"/>
        </authorList>
    </citation>
    <scope>IDENTIFICATION</scope>
    <source>
        <strain evidence="4">CBS 342.82</strain>
    </source>
</reference>
<feature type="compositionally biased region" description="Low complexity" evidence="1">
    <location>
        <begin position="223"/>
        <end position="233"/>
    </location>
</feature>
<dbReference type="Gene3D" id="2.60.260.40">
    <property type="entry name" value="q5lls5 like domains"/>
    <property type="match status" value="1"/>
</dbReference>
<evidence type="ECO:0000259" key="2">
    <source>
        <dbReference type="Pfam" id="PF10276"/>
    </source>
</evidence>
<dbReference type="InterPro" id="IPR019401">
    <property type="entry name" value="Znf_CHCC"/>
</dbReference>
<dbReference type="GeneID" id="54360932"/>
<evidence type="ECO:0000313" key="4">
    <source>
        <dbReference type="RefSeq" id="XP_033459838.1"/>
    </source>
</evidence>
<feature type="region of interest" description="Disordered" evidence="1">
    <location>
        <begin position="29"/>
        <end position="80"/>
    </location>
</feature>